<accession>A0A2A9MG55</accession>
<evidence type="ECO:0000313" key="4">
    <source>
        <dbReference type="Proteomes" id="UP000224006"/>
    </source>
</evidence>
<feature type="region of interest" description="Disordered" evidence="1">
    <location>
        <begin position="53"/>
        <end position="163"/>
    </location>
</feature>
<proteinExistence type="predicted"/>
<dbReference type="RefSeq" id="XP_029218596.1">
    <property type="nucleotide sequence ID" value="XM_029365013.1"/>
</dbReference>
<feature type="region of interest" description="Disordered" evidence="1">
    <location>
        <begin position="212"/>
        <end position="245"/>
    </location>
</feature>
<comment type="caution">
    <text evidence="3">The sequence shown here is derived from an EMBL/GenBank/DDBJ whole genome shotgun (WGS) entry which is preliminary data.</text>
</comment>
<dbReference type="AlphaFoldDB" id="A0A2A9MG55"/>
<organism evidence="3 4">
    <name type="scientific">Besnoitia besnoiti</name>
    <name type="common">Apicomplexan protozoan</name>
    <dbReference type="NCBI Taxonomy" id="94643"/>
    <lineage>
        <taxon>Eukaryota</taxon>
        <taxon>Sar</taxon>
        <taxon>Alveolata</taxon>
        <taxon>Apicomplexa</taxon>
        <taxon>Conoidasida</taxon>
        <taxon>Coccidia</taxon>
        <taxon>Eucoccidiorida</taxon>
        <taxon>Eimeriorina</taxon>
        <taxon>Sarcocystidae</taxon>
        <taxon>Besnoitia</taxon>
    </lineage>
</organism>
<dbReference type="GeneID" id="40311546"/>
<keyword evidence="2" id="KW-0472">Membrane</keyword>
<keyword evidence="2" id="KW-0812">Transmembrane</keyword>
<name>A0A2A9MG55_BESBE</name>
<protein>
    <recommendedName>
        <fullName evidence="5">Transmembrane protein</fullName>
    </recommendedName>
</protein>
<evidence type="ECO:0000313" key="3">
    <source>
        <dbReference type="EMBL" id="PFH34587.1"/>
    </source>
</evidence>
<keyword evidence="4" id="KW-1185">Reference proteome</keyword>
<keyword evidence="2" id="KW-1133">Transmembrane helix</keyword>
<evidence type="ECO:0000256" key="1">
    <source>
        <dbReference type="SAM" id="MobiDB-lite"/>
    </source>
</evidence>
<dbReference type="KEGG" id="bbes:BESB_066200"/>
<feature type="transmembrane region" description="Helical" evidence="2">
    <location>
        <begin position="20"/>
        <end position="46"/>
    </location>
</feature>
<evidence type="ECO:0000256" key="2">
    <source>
        <dbReference type="SAM" id="Phobius"/>
    </source>
</evidence>
<gene>
    <name evidence="3" type="ORF">BESB_066200</name>
</gene>
<dbReference type="VEuPathDB" id="ToxoDB:BESB_066200"/>
<dbReference type="EMBL" id="NWUJ01000006">
    <property type="protein sequence ID" value="PFH34587.1"/>
    <property type="molecule type" value="Genomic_DNA"/>
</dbReference>
<sequence length="313" mass="33336">MIRTTSSLRVRRPLRLTVPLRGWVLLSFLFISAFLLLVPGFGVSVFRPRSHNNAPVAEATDPASRPRGPSAPRRLSDSGAFDADDDGDEPSGGSPFRDSRFGVGSRPRNAAPRSRRYHRSSAEDEWFSPPFESHGPLSFRDDSAGSDLGGSAGGWPADGLRSRQRPPHFVTGGGSRFDASPFGGPVRMTAAADDGFDNANRVTAEEFLDAGGAADCRGGGPRHQRPATRGGSAGHPAPNPGIADAGTFQRSLFRQQLQALPPWSSPRSVPGPQEAAAPSWESVAMQAEGWEQPFAPQPVLLIPVQYAGVIPQV</sequence>
<feature type="region of interest" description="Disordered" evidence="1">
    <location>
        <begin position="261"/>
        <end position="280"/>
    </location>
</feature>
<dbReference type="Proteomes" id="UP000224006">
    <property type="component" value="Chromosome VI"/>
</dbReference>
<evidence type="ECO:0008006" key="5">
    <source>
        <dbReference type="Google" id="ProtNLM"/>
    </source>
</evidence>
<reference evidence="3 4" key="1">
    <citation type="submission" date="2017-09" db="EMBL/GenBank/DDBJ databases">
        <title>Genome sequencing of Besnoitia besnoiti strain Bb-Ger1.</title>
        <authorList>
            <person name="Schares G."/>
            <person name="Venepally P."/>
            <person name="Lorenzi H.A."/>
        </authorList>
    </citation>
    <scope>NUCLEOTIDE SEQUENCE [LARGE SCALE GENOMIC DNA]</scope>
    <source>
        <strain evidence="3 4">Bb-Ger1</strain>
    </source>
</reference>
<feature type="compositionally biased region" description="Low complexity" evidence="1">
    <location>
        <begin position="62"/>
        <end position="81"/>
    </location>
</feature>